<evidence type="ECO:0000313" key="3">
    <source>
        <dbReference type="RefSeq" id="XP_031429953.1"/>
    </source>
</evidence>
<organism evidence="2 3">
    <name type="scientific">Clupea harengus</name>
    <name type="common">Atlantic herring</name>
    <dbReference type="NCBI Taxonomy" id="7950"/>
    <lineage>
        <taxon>Eukaryota</taxon>
        <taxon>Metazoa</taxon>
        <taxon>Chordata</taxon>
        <taxon>Craniata</taxon>
        <taxon>Vertebrata</taxon>
        <taxon>Euteleostomi</taxon>
        <taxon>Actinopterygii</taxon>
        <taxon>Neopterygii</taxon>
        <taxon>Teleostei</taxon>
        <taxon>Clupei</taxon>
        <taxon>Clupeiformes</taxon>
        <taxon>Clupeoidei</taxon>
        <taxon>Clupeidae</taxon>
        <taxon>Clupea</taxon>
    </lineage>
</organism>
<reference evidence="3" key="1">
    <citation type="submission" date="2025-08" db="UniProtKB">
        <authorList>
            <consortium name="RefSeq"/>
        </authorList>
    </citation>
    <scope>IDENTIFICATION</scope>
</reference>
<feature type="compositionally biased region" description="Low complexity" evidence="1">
    <location>
        <begin position="174"/>
        <end position="229"/>
    </location>
</feature>
<dbReference type="Proteomes" id="UP000515152">
    <property type="component" value="Chromosome 9"/>
</dbReference>
<keyword evidence="2" id="KW-1185">Reference proteome</keyword>
<dbReference type="KEGG" id="char:116221908"/>
<accession>A0A6P8FP62</accession>
<feature type="compositionally biased region" description="Low complexity" evidence="1">
    <location>
        <begin position="132"/>
        <end position="167"/>
    </location>
</feature>
<evidence type="ECO:0000256" key="1">
    <source>
        <dbReference type="SAM" id="MobiDB-lite"/>
    </source>
</evidence>
<proteinExistence type="predicted"/>
<feature type="region of interest" description="Disordered" evidence="1">
    <location>
        <begin position="126"/>
        <end position="240"/>
    </location>
</feature>
<sequence>MFLHFVDIAVVNSFIIHKEMAEAKNQRPLTQKMFRVLLCDQLSSTSGLGPVMGNRYLGKAGSRMLQFLGFSGIDAAGRHCSCSVEDGCLYPCFADDGCSKAAVLETTSPSAPGSPGAAVPDAACLDATSPVAPGSPDAEAPDAASPSEPGSPDADAPDAASPSEPGSLKADSLDAASPSEPGSADAPSPSEPGSPGAATTPATGPTTPGVADPATPATAGAATPTSSPGDVFQSLAKERC</sequence>
<dbReference type="OrthoDB" id="118105at2759"/>
<evidence type="ECO:0000313" key="2">
    <source>
        <dbReference type="Proteomes" id="UP000515152"/>
    </source>
</evidence>
<dbReference type="RefSeq" id="XP_031429953.1">
    <property type="nucleotide sequence ID" value="XM_031574093.1"/>
</dbReference>
<dbReference type="GeneID" id="116221908"/>
<protein>
    <submittedName>
        <fullName evidence="3">Uncharacterized protein KIAA0754-like</fullName>
    </submittedName>
</protein>
<gene>
    <name evidence="3" type="primary">LOC116221908</name>
</gene>
<name>A0A6P8FP62_CLUHA</name>
<dbReference type="AlphaFoldDB" id="A0A6P8FP62"/>